<keyword evidence="2" id="KW-0812">Transmembrane</keyword>
<accession>A0A6G1KR10</accession>
<keyword evidence="2" id="KW-1133">Transmembrane helix</keyword>
<dbReference type="GO" id="GO:0043386">
    <property type="term" value="P:mycotoxin biosynthetic process"/>
    <property type="evidence" value="ECO:0007669"/>
    <property type="project" value="InterPro"/>
</dbReference>
<proteinExistence type="inferred from homology"/>
<dbReference type="AlphaFoldDB" id="A0A6G1KR10"/>
<feature type="transmembrane region" description="Helical" evidence="2">
    <location>
        <begin position="43"/>
        <end position="63"/>
    </location>
</feature>
<dbReference type="PANTHER" id="PTHR33365">
    <property type="entry name" value="YALI0B05434P"/>
    <property type="match status" value="1"/>
</dbReference>
<comment type="similarity">
    <text evidence="1">Belongs to the ustYa family.</text>
</comment>
<dbReference type="OrthoDB" id="3687641at2759"/>
<dbReference type="Pfam" id="PF11807">
    <property type="entry name" value="UstYa"/>
    <property type="match status" value="1"/>
</dbReference>
<protein>
    <recommendedName>
        <fullName evidence="5">Tat pathway signal sequence</fullName>
    </recommendedName>
</protein>
<evidence type="ECO:0000256" key="1">
    <source>
        <dbReference type="ARBA" id="ARBA00035112"/>
    </source>
</evidence>
<keyword evidence="2" id="KW-0472">Membrane</keyword>
<reference evidence="3" key="1">
    <citation type="journal article" date="2020" name="Stud. Mycol.">
        <title>101 Dothideomycetes genomes: a test case for predicting lifestyles and emergence of pathogens.</title>
        <authorList>
            <person name="Haridas S."/>
            <person name="Albert R."/>
            <person name="Binder M."/>
            <person name="Bloem J."/>
            <person name="Labutti K."/>
            <person name="Salamov A."/>
            <person name="Andreopoulos B."/>
            <person name="Baker S."/>
            <person name="Barry K."/>
            <person name="Bills G."/>
            <person name="Bluhm B."/>
            <person name="Cannon C."/>
            <person name="Castanera R."/>
            <person name="Culley D."/>
            <person name="Daum C."/>
            <person name="Ezra D."/>
            <person name="Gonzalez J."/>
            <person name="Henrissat B."/>
            <person name="Kuo A."/>
            <person name="Liang C."/>
            <person name="Lipzen A."/>
            <person name="Lutzoni F."/>
            <person name="Magnuson J."/>
            <person name="Mondo S."/>
            <person name="Nolan M."/>
            <person name="Ohm R."/>
            <person name="Pangilinan J."/>
            <person name="Park H.-J."/>
            <person name="Ramirez L."/>
            <person name="Alfaro M."/>
            <person name="Sun H."/>
            <person name="Tritt A."/>
            <person name="Yoshinaga Y."/>
            <person name="Zwiers L.-H."/>
            <person name="Turgeon B."/>
            <person name="Goodwin S."/>
            <person name="Spatafora J."/>
            <person name="Crous P."/>
            <person name="Grigoriev I."/>
        </authorList>
    </citation>
    <scope>NUCLEOTIDE SEQUENCE</scope>
    <source>
        <strain evidence="3">CBS 279.74</strain>
    </source>
</reference>
<organism evidence="3 4">
    <name type="scientific">Pleomassaria siparia CBS 279.74</name>
    <dbReference type="NCBI Taxonomy" id="1314801"/>
    <lineage>
        <taxon>Eukaryota</taxon>
        <taxon>Fungi</taxon>
        <taxon>Dikarya</taxon>
        <taxon>Ascomycota</taxon>
        <taxon>Pezizomycotina</taxon>
        <taxon>Dothideomycetes</taxon>
        <taxon>Pleosporomycetidae</taxon>
        <taxon>Pleosporales</taxon>
        <taxon>Pleomassariaceae</taxon>
        <taxon>Pleomassaria</taxon>
    </lineage>
</organism>
<dbReference type="InterPro" id="IPR021765">
    <property type="entry name" value="UstYa-like"/>
</dbReference>
<sequence>MPSMDSKDNLFELERGNSDDALLEGLSVPPQKLYKRLAPWRQFVPWVLHCLLLTTSIAFFIAARTTTTTTTTTTTDRCPETWFPIVGEHAPDQRVRFHGNLEHPSPFKGPPSKAVDEAWDAIAPLGVMSISDEVYRGLNASKHAAEVPPKAGGGYMAVFEGIHLVHCVRSLWETTYPSYYTAQHKMSVEQPGEWHAHLDHCADLLRQKLMCDADANLVTYNWIKHHYAPKPNFNVQHQCRNYERLLSVAAKQKVDGSQFAKGWILRPEDRPVADFVEPPYDPDADE</sequence>
<evidence type="ECO:0000313" key="4">
    <source>
        <dbReference type="Proteomes" id="UP000799428"/>
    </source>
</evidence>
<dbReference type="PANTHER" id="PTHR33365:SF12">
    <property type="entry name" value="TAT PATHWAY SIGNAL SEQUENCE"/>
    <property type="match status" value="1"/>
</dbReference>
<keyword evidence="4" id="KW-1185">Reference proteome</keyword>
<dbReference type="EMBL" id="MU005764">
    <property type="protein sequence ID" value="KAF2715326.1"/>
    <property type="molecule type" value="Genomic_DNA"/>
</dbReference>
<dbReference type="Proteomes" id="UP000799428">
    <property type="component" value="Unassembled WGS sequence"/>
</dbReference>
<gene>
    <name evidence="3" type="ORF">K504DRAFT_457500</name>
</gene>
<evidence type="ECO:0008006" key="5">
    <source>
        <dbReference type="Google" id="ProtNLM"/>
    </source>
</evidence>
<evidence type="ECO:0000256" key="2">
    <source>
        <dbReference type="SAM" id="Phobius"/>
    </source>
</evidence>
<evidence type="ECO:0000313" key="3">
    <source>
        <dbReference type="EMBL" id="KAF2715326.1"/>
    </source>
</evidence>
<name>A0A6G1KR10_9PLEO</name>